<reference evidence="6" key="1">
    <citation type="submission" date="2019-03" db="EMBL/GenBank/DDBJ databases">
        <title>Long read genome sequence of the mycoparasitic Pythium oligandrum ATCC 38472 isolated from sugarbeet rhizosphere.</title>
        <authorList>
            <person name="Gaulin E."/>
        </authorList>
    </citation>
    <scope>NUCLEOTIDE SEQUENCE</scope>
    <source>
        <strain evidence="6">ATCC 38472_TT</strain>
    </source>
</reference>
<dbReference type="InterPro" id="IPR051477">
    <property type="entry name" value="Expansin_CellWall"/>
</dbReference>
<dbReference type="PROSITE" id="PS50842">
    <property type="entry name" value="EXPANSIN_EG45"/>
    <property type="match status" value="1"/>
</dbReference>
<feature type="compositionally biased region" description="Polar residues" evidence="2">
    <location>
        <begin position="336"/>
        <end position="346"/>
    </location>
</feature>
<dbReference type="InterPro" id="IPR036749">
    <property type="entry name" value="Expansin_CBD_sf"/>
</dbReference>
<feature type="compositionally biased region" description="Pro residues" evidence="2">
    <location>
        <begin position="299"/>
        <end position="308"/>
    </location>
</feature>
<dbReference type="Proteomes" id="UP000794436">
    <property type="component" value="Unassembled WGS sequence"/>
</dbReference>
<gene>
    <name evidence="6" type="ORF">Poli38472_007345</name>
</gene>
<proteinExistence type="predicted"/>
<keyword evidence="7" id="KW-1185">Reference proteome</keyword>
<dbReference type="Gene3D" id="2.40.40.10">
    <property type="entry name" value="RlpA-like domain"/>
    <property type="match status" value="1"/>
</dbReference>
<dbReference type="Gene3D" id="2.60.40.760">
    <property type="entry name" value="Expansin, cellulose-binding-like domain"/>
    <property type="match status" value="1"/>
</dbReference>
<keyword evidence="3" id="KW-1133">Transmembrane helix</keyword>
<evidence type="ECO:0000256" key="3">
    <source>
        <dbReference type="SAM" id="Phobius"/>
    </source>
</evidence>
<organism evidence="6 7">
    <name type="scientific">Pythium oligandrum</name>
    <name type="common">Mycoparasitic fungus</name>
    <dbReference type="NCBI Taxonomy" id="41045"/>
    <lineage>
        <taxon>Eukaryota</taxon>
        <taxon>Sar</taxon>
        <taxon>Stramenopiles</taxon>
        <taxon>Oomycota</taxon>
        <taxon>Peronosporomycetes</taxon>
        <taxon>Pythiales</taxon>
        <taxon>Pythiaceae</taxon>
        <taxon>Pythium</taxon>
    </lineage>
</organism>
<feature type="domain" description="Expansin-like EG45" evidence="5">
    <location>
        <begin position="46"/>
        <end position="145"/>
    </location>
</feature>
<keyword evidence="3" id="KW-0812">Transmembrane</keyword>
<feature type="transmembrane region" description="Helical" evidence="3">
    <location>
        <begin position="350"/>
        <end position="370"/>
    </location>
</feature>
<dbReference type="AlphaFoldDB" id="A0A8K1C9X5"/>
<evidence type="ECO:0000256" key="2">
    <source>
        <dbReference type="SAM" id="MobiDB-lite"/>
    </source>
</evidence>
<feature type="signal peptide" evidence="4">
    <location>
        <begin position="1"/>
        <end position="23"/>
    </location>
</feature>
<protein>
    <recommendedName>
        <fullName evidence="5">Expansin-like EG45 domain-containing protein</fullName>
    </recommendedName>
</protein>
<dbReference type="SUPFAM" id="SSF50685">
    <property type="entry name" value="Barwin-like endoglucanases"/>
    <property type="match status" value="1"/>
</dbReference>
<dbReference type="CDD" id="cd22271">
    <property type="entry name" value="DPBB_EXP_N-like"/>
    <property type="match status" value="1"/>
</dbReference>
<feature type="chain" id="PRO_5035442283" description="Expansin-like EG45 domain-containing protein" evidence="4">
    <location>
        <begin position="24"/>
        <end position="419"/>
    </location>
</feature>
<name>A0A8K1C9X5_PYTOL</name>
<feature type="region of interest" description="Disordered" evidence="2">
    <location>
        <begin position="233"/>
        <end position="346"/>
    </location>
</feature>
<dbReference type="EMBL" id="SPLM01000110">
    <property type="protein sequence ID" value="TMW59200.1"/>
    <property type="molecule type" value="Genomic_DNA"/>
</dbReference>
<comment type="caution">
    <text evidence="6">The sequence shown here is derived from an EMBL/GenBank/DDBJ whole genome shotgun (WGS) entry which is preliminary data.</text>
</comment>
<feature type="compositionally biased region" description="Low complexity" evidence="2">
    <location>
        <begin position="266"/>
        <end position="288"/>
    </location>
</feature>
<evidence type="ECO:0000313" key="7">
    <source>
        <dbReference type="Proteomes" id="UP000794436"/>
    </source>
</evidence>
<sequence length="419" mass="44475">MPSSYVALLVILQWMLLLDTSHAGVNRASGSFSGDGTQYTLTDPNNGNCNFMAFPEEARTKYAALNTPQFKSTANCGRCAQVSCVDDKCQGAKKQSEIVYIMDQCPGCAHGDLDLSPDVFESITGHQNDRVTIQWKFVDCPIQSNMQFCLKSGSNPFWTAVQPTNFVSGVKSLQVNGKVTKMVDSAFYFLLDGNSVDQADLGSLQITVESVNGEKIKQTVSLADGGCVKASAQFSRGTPDTSADFEEAPEVDSAKEEAGVIVTDLPAATPTSSPPSSSESSGSEATSTRPTLLRSAEPSPSPSPPPSSPSSSASSTPVASAANPVGSSDDEPVHYANTSTGDTENTTSPAIIVLSALACLCVIVLIGLAIRLKIKRRKEKQNDLDATYVSDVPRTIVYVHSYDEFPSPTLSPEADKAVW</sequence>
<dbReference type="InterPro" id="IPR009009">
    <property type="entry name" value="RlpA-like_DPBB"/>
</dbReference>
<keyword evidence="1 4" id="KW-0732">Signal</keyword>
<dbReference type="PANTHER" id="PTHR31836">
    <property type="match status" value="1"/>
</dbReference>
<dbReference type="OrthoDB" id="165810at2759"/>
<evidence type="ECO:0000256" key="4">
    <source>
        <dbReference type="SAM" id="SignalP"/>
    </source>
</evidence>
<dbReference type="InterPro" id="IPR036908">
    <property type="entry name" value="RlpA-like_sf"/>
</dbReference>
<dbReference type="NCBIfam" id="NF041144">
    <property type="entry name" value="expansin_EXLX1"/>
    <property type="match status" value="1"/>
</dbReference>
<dbReference type="PANTHER" id="PTHR31836:SF21">
    <property type="entry name" value="EXPANSIN-LIKE PROTEIN 7"/>
    <property type="match status" value="1"/>
</dbReference>
<keyword evidence="3" id="KW-0472">Membrane</keyword>
<dbReference type="InterPro" id="IPR007112">
    <property type="entry name" value="Expansin/allergen_DPBB_dom"/>
</dbReference>
<dbReference type="InterPro" id="IPR049818">
    <property type="entry name" value="Expansin_EXLX1-like"/>
</dbReference>
<dbReference type="Pfam" id="PF03330">
    <property type="entry name" value="DPBB_1"/>
    <property type="match status" value="1"/>
</dbReference>
<evidence type="ECO:0000259" key="5">
    <source>
        <dbReference type="PROSITE" id="PS50842"/>
    </source>
</evidence>
<evidence type="ECO:0000256" key="1">
    <source>
        <dbReference type="ARBA" id="ARBA00022729"/>
    </source>
</evidence>
<evidence type="ECO:0000313" key="6">
    <source>
        <dbReference type="EMBL" id="TMW59200.1"/>
    </source>
</evidence>
<feature type="compositionally biased region" description="Low complexity" evidence="2">
    <location>
        <begin position="309"/>
        <end position="324"/>
    </location>
</feature>
<accession>A0A8K1C9X5</accession>